<dbReference type="InterPro" id="IPR010908">
    <property type="entry name" value="Longin_dom"/>
</dbReference>
<dbReference type="SUPFAM" id="SSF64356">
    <property type="entry name" value="SNARE-like"/>
    <property type="match status" value="1"/>
</dbReference>
<dbReference type="CDD" id="cd14824">
    <property type="entry name" value="Longin"/>
    <property type="match status" value="1"/>
</dbReference>
<gene>
    <name evidence="8" type="ORF">CYMTET_26282</name>
</gene>
<comment type="similarity">
    <text evidence="1">Belongs to the synaptobrevin family.</text>
</comment>
<feature type="transmembrane region" description="Helical" evidence="5">
    <location>
        <begin position="751"/>
        <end position="770"/>
    </location>
</feature>
<dbReference type="InterPro" id="IPR011012">
    <property type="entry name" value="Longin-like_dom_sf"/>
</dbReference>
<feature type="region of interest" description="Disordered" evidence="4">
    <location>
        <begin position="815"/>
        <end position="858"/>
    </location>
</feature>
<evidence type="ECO:0000256" key="3">
    <source>
        <dbReference type="ARBA" id="ARBA00046280"/>
    </source>
</evidence>
<dbReference type="PANTHER" id="PTHR21136">
    <property type="entry name" value="SNARE PROTEINS"/>
    <property type="match status" value="1"/>
</dbReference>
<dbReference type="InterPro" id="IPR001478">
    <property type="entry name" value="PDZ"/>
</dbReference>
<evidence type="ECO:0000259" key="7">
    <source>
        <dbReference type="PROSITE" id="PS50859"/>
    </source>
</evidence>
<feature type="region of interest" description="Disordered" evidence="4">
    <location>
        <begin position="1190"/>
        <end position="1224"/>
    </location>
</feature>
<feature type="compositionally biased region" description="Basic residues" evidence="4">
    <location>
        <begin position="694"/>
        <end position="710"/>
    </location>
</feature>
<organism evidence="8 9">
    <name type="scientific">Cymbomonas tetramitiformis</name>
    <dbReference type="NCBI Taxonomy" id="36881"/>
    <lineage>
        <taxon>Eukaryota</taxon>
        <taxon>Viridiplantae</taxon>
        <taxon>Chlorophyta</taxon>
        <taxon>Pyramimonadophyceae</taxon>
        <taxon>Pyramimonadales</taxon>
        <taxon>Pyramimonadaceae</taxon>
        <taxon>Cymbomonas</taxon>
    </lineage>
</organism>
<feature type="region of interest" description="Disordered" evidence="4">
    <location>
        <begin position="978"/>
        <end position="1046"/>
    </location>
</feature>
<dbReference type="PANTHER" id="PTHR21136:SF214">
    <property type="entry name" value="VESICLE-ASSOCIATED MEMBRANE PROTEIN 714"/>
    <property type="match status" value="1"/>
</dbReference>
<feature type="compositionally biased region" description="Low complexity" evidence="4">
    <location>
        <begin position="922"/>
        <end position="936"/>
    </location>
</feature>
<evidence type="ECO:0008006" key="10">
    <source>
        <dbReference type="Google" id="ProtNLM"/>
    </source>
</evidence>
<evidence type="ECO:0000259" key="6">
    <source>
        <dbReference type="PROSITE" id="PS50106"/>
    </source>
</evidence>
<dbReference type="PROSITE" id="PS50106">
    <property type="entry name" value="PDZ"/>
    <property type="match status" value="1"/>
</dbReference>
<dbReference type="SUPFAM" id="SSF50156">
    <property type="entry name" value="PDZ domain-like"/>
    <property type="match status" value="1"/>
</dbReference>
<evidence type="ECO:0000256" key="2">
    <source>
        <dbReference type="ARBA" id="ARBA00023136"/>
    </source>
</evidence>
<evidence type="ECO:0000313" key="8">
    <source>
        <dbReference type="EMBL" id="KAK3265007.1"/>
    </source>
</evidence>
<dbReference type="InterPro" id="IPR036034">
    <property type="entry name" value="PDZ_sf"/>
</dbReference>
<accession>A0AAE0KY70</accession>
<dbReference type="PROSITE" id="PS50859">
    <property type="entry name" value="LONGIN"/>
    <property type="match status" value="1"/>
</dbReference>
<dbReference type="Gene3D" id="2.30.42.10">
    <property type="match status" value="1"/>
</dbReference>
<feature type="region of interest" description="Disordered" evidence="4">
    <location>
        <begin position="873"/>
        <end position="936"/>
    </location>
</feature>
<protein>
    <recommendedName>
        <fullName evidence="10">PDZ domain-containing protein</fullName>
    </recommendedName>
</protein>
<feature type="compositionally biased region" description="Low complexity" evidence="4">
    <location>
        <begin position="985"/>
        <end position="1008"/>
    </location>
</feature>
<feature type="region of interest" description="Disordered" evidence="4">
    <location>
        <begin position="147"/>
        <end position="171"/>
    </location>
</feature>
<evidence type="ECO:0000256" key="1">
    <source>
        <dbReference type="ARBA" id="ARBA00008025"/>
    </source>
</evidence>
<dbReference type="Proteomes" id="UP001190700">
    <property type="component" value="Unassembled WGS sequence"/>
</dbReference>
<feature type="compositionally biased region" description="Low complexity" evidence="4">
    <location>
        <begin position="873"/>
        <end position="889"/>
    </location>
</feature>
<keyword evidence="9" id="KW-1185">Reference proteome</keyword>
<comment type="caution">
    <text evidence="8">The sequence shown here is derived from an EMBL/GenBank/DDBJ whole genome shotgun (WGS) entry which is preliminary data.</text>
</comment>
<keyword evidence="5" id="KW-0812">Transmembrane</keyword>
<dbReference type="Pfam" id="PF13774">
    <property type="entry name" value="Longin"/>
    <property type="match status" value="1"/>
</dbReference>
<dbReference type="GO" id="GO:0012505">
    <property type="term" value="C:endomembrane system"/>
    <property type="evidence" value="ECO:0007669"/>
    <property type="project" value="UniProtKB-SubCell"/>
</dbReference>
<feature type="region of interest" description="Disordered" evidence="4">
    <location>
        <begin position="1089"/>
        <end position="1125"/>
    </location>
</feature>
<comment type="subcellular location">
    <subcellularLocation>
        <location evidence="3">Endomembrane system</location>
        <topology evidence="3">Single-pass type IV membrane protein</topology>
    </subcellularLocation>
</comment>
<dbReference type="EMBL" id="LGRX02014212">
    <property type="protein sequence ID" value="KAK3265007.1"/>
    <property type="molecule type" value="Genomic_DNA"/>
</dbReference>
<evidence type="ECO:0000256" key="5">
    <source>
        <dbReference type="SAM" id="Phobius"/>
    </source>
</evidence>
<dbReference type="SMART" id="SM01270">
    <property type="entry name" value="Longin"/>
    <property type="match status" value="1"/>
</dbReference>
<dbReference type="InterPro" id="IPR051097">
    <property type="entry name" value="Synaptobrevin-like_transport"/>
</dbReference>
<feature type="compositionally biased region" description="Polar residues" evidence="4">
    <location>
        <begin position="1206"/>
        <end position="1224"/>
    </location>
</feature>
<feature type="region of interest" description="Disordered" evidence="4">
    <location>
        <begin position="687"/>
        <end position="710"/>
    </location>
</feature>
<reference evidence="8 9" key="1">
    <citation type="journal article" date="2015" name="Genome Biol. Evol.">
        <title>Comparative Genomics of a Bacterivorous Green Alga Reveals Evolutionary Causalities and Consequences of Phago-Mixotrophic Mode of Nutrition.</title>
        <authorList>
            <person name="Burns J.A."/>
            <person name="Paasch A."/>
            <person name="Narechania A."/>
            <person name="Kim E."/>
        </authorList>
    </citation>
    <scope>NUCLEOTIDE SEQUENCE [LARGE SCALE GENOMIC DNA]</scope>
    <source>
        <strain evidence="8 9">PLY_AMNH</strain>
    </source>
</reference>
<feature type="domain" description="PDZ" evidence="6">
    <location>
        <begin position="1230"/>
        <end position="1323"/>
    </location>
</feature>
<dbReference type="Pfam" id="PF13180">
    <property type="entry name" value="PDZ_2"/>
    <property type="match status" value="1"/>
</dbReference>
<dbReference type="SMART" id="SM00228">
    <property type="entry name" value="PDZ"/>
    <property type="match status" value="1"/>
</dbReference>
<keyword evidence="2 5" id="KW-0472">Membrane</keyword>
<name>A0AAE0KY70_9CHLO</name>
<feature type="compositionally biased region" description="Basic and acidic residues" evidence="4">
    <location>
        <begin position="902"/>
        <end position="917"/>
    </location>
</feature>
<sequence length="1335" mass="146712">MVRVEYIRVSHRTSVLAKASVVPDSHTIDVVAKRCVDQITCKQSKDNRFSITQDSRAFHISVSKGFTVICAADKDIPRYLAFRLLEDIQEEVGKTYGMGCMGDFKQAFTKYLLVQIERVNDQVNNMILDASAEEELNQVVGTSTLNDLSKTTKKSKKGDAPPATEEAPSPEEEVATFMAKFQQRSNGVEEVLQTAEAVEEMANSVESQGVFSYFYNGVVDSIVGKQSKESDDRRLYHLQSEEISTSSEDYSIVTAQYTIAAPFKEWTRMHTYISFWEQQATLIQNATSFEVVAEHVHAKQIDLEYITKFSTKEHKIIARLLQLSWLENDSFTCTNTVKGMFTDDEYMGFFETEINNISCTLRGRIRATPVKHEEGDPGMLVGVAQTVLGDDDKAETHVELELEVRCNLGPISRIVERHFVERIKELWPKSPAFELEYIQSQIRPSVASSPLARLPSEKLKLEISPTCRRITAPEISWAEALPSYRERPKRTGDYKKPPTTHQNKKFVPKPILGTSSVQEFFGIDEEERPILKEFSSYLSVVAARAGKRSPVVDVEESSWVSGTVYIFKDLIGIIDDDENSSRLVMLKDVVRVYTERASLLMAVVRVEKADGSVYRFSRVFLQPLKDDIRAAWVALRWRNLRDINAMQELNSMSGYLKEQGTGFLERTGFLEKLWGQGRAWAAPRVAQEAEQGAHKKRNKHDKKKTRGRRRFGNSKRKKITAWGTEVEMEEEAETKPPPMFLAVMEFIANSLYMVVQAALGFLARGISVCFRNLTVRRLRRLLTAFLVAWAYYHRASLVEFMAGASTLRQDLISQYAPPSPGSAGLEQAEGPTNVSSSDGNETAEEEPVHLEAEAPQDAVASRWRPLAWISAEESAAPQVPAQAPDADASGADIDPASTEDPPAERASPRGDSDRSEGDDVDSAGPGAPPTAATGAPAASQQAWGALLTTLMKWLATVSVGGCAVFFFLRRLGAPGIQGASGGEGQSKVSQSGQQSGDSTSRTARSSAALLPKNGRLSMQQVLANRPSREAQSDASQSGQPLEDFISLTPRKSAKLLPKDGELSMKQVLSDRKAGLSALEQHMAVARPRLTSAPVAPWPSERGGFSSPRGESAGVHNTPNPKPEKLQNVAQLGSPATPTLLRSPPSNDHTLKVPTLNLDAVLGNQARQAPSPSTEQQGAPKNLDILLGNQPKKLWSSPAPRPDQEDTSLGQSPRNIPPESSNGSQVSAVGAIDNLWSPRNSLGIRLLKLGSKYVQAYAGGQLDSSGAVAVIEVKPDSAGQVAGLLKGDLIVEIDGTVVDSVQSFCSCCLKKRGAFVELKVMRPNNRIRHVSVKLPW</sequence>
<proteinExistence type="inferred from homology"/>
<feature type="compositionally biased region" description="Polar residues" evidence="4">
    <location>
        <begin position="830"/>
        <end position="840"/>
    </location>
</feature>
<evidence type="ECO:0000256" key="4">
    <source>
        <dbReference type="SAM" id="MobiDB-lite"/>
    </source>
</evidence>
<evidence type="ECO:0000313" key="9">
    <source>
        <dbReference type="Proteomes" id="UP001190700"/>
    </source>
</evidence>
<feature type="region of interest" description="Disordered" evidence="4">
    <location>
        <begin position="488"/>
        <end position="507"/>
    </location>
</feature>
<dbReference type="Gene3D" id="3.30.450.50">
    <property type="entry name" value="Longin domain"/>
    <property type="match status" value="1"/>
</dbReference>
<feature type="domain" description="Longin" evidence="7">
    <location>
        <begin position="1"/>
        <end position="97"/>
    </location>
</feature>
<keyword evidence="5" id="KW-1133">Transmembrane helix</keyword>